<dbReference type="InterPro" id="IPR012867">
    <property type="entry name" value="DUF1648"/>
</dbReference>
<accession>A0ABS2LBV4</accession>
<comment type="caution">
    <text evidence="3">The sequence shown here is derived from an EMBL/GenBank/DDBJ whole genome shotgun (WGS) entry which is preliminary data.</text>
</comment>
<feature type="transmembrane region" description="Helical" evidence="1">
    <location>
        <begin position="135"/>
        <end position="157"/>
    </location>
</feature>
<proteinExistence type="predicted"/>
<sequence>MTTTPTGTRRRTPAPHRLSTTLLGLVLPLAVLAASAAVAFSWRDDLPDPVATHWDAAGNVDGFGSLAASAAVPLTIGAVLAVGFWLVGWFFGQSASNRRMAVGVSAGTATFLGATLLGTLWVQRGLDDAAQAADVGAAIAVALGAGLLVGVLAGLVAPRDARLPAVGPVSPADPRAPLGEGERAAWIRTSRGGPGMAVAGAAVVGTLVLVVVTGLWWMILLPVVLGLVMASMMSWTVTVDDSGLEVRSALGLPRTFVPLDEVEGAREVMVDPFREFGGWGWRAGRGGRVGIVVRKGPGLEVRRTGGRVLVVTVDDAAAGAALLTSLADRARHA</sequence>
<keyword evidence="1" id="KW-1133">Transmembrane helix</keyword>
<feature type="transmembrane region" description="Helical" evidence="1">
    <location>
        <begin position="100"/>
        <end position="123"/>
    </location>
</feature>
<dbReference type="Proteomes" id="UP000698059">
    <property type="component" value="Unassembled WGS sequence"/>
</dbReference>
<evidence type="ECO:0000313" key="4">
    <source>
        <dbReference type="Proteomes" id="UP000698059"/>
    </source>
</evidence>
<keyword evidence="1" id="KW-0472">Membrane</keyword>
<feature type="domain" description="DUF1648" evidence="2">
    <location>
        <begin position="31"/>
        <end position="73"/>
    </location>
</feature>
<dbReference type="EMBL" id="JAFBBO010000001">
    <property type="protein sequence ID" value="MBM7477905.1"/>
    <property type="molecule type" value="Genomic_DNA"/>
</dbReference>
<organism evidence="3 4">
    <name type="scientific">Oerskovia jenensis</name>
    <dbReference type="NCBI Taxonomy" id="162169"/>
    <lineage>
        <taxon>Bacteria</taxon>
        <taxon>Bacillati</taxon>
        <taxon>Actinomycetota</taxon>
        <taxon>Actinomycetes</taxon>
        <taxon>Micrococcales</taxon>
        <taxon>Cellulomonadaceae</taxon>
        <taxon>Oerskovia</taxon>
    </lineage>
</organism>
<keyword evidence="4" id="KW-1185">Reference proteome</keyword>
<feature type="transmembrane region" description="Helical" evidence="1">
    <location>
        <begin position="193"/>
        <end position="211"/>
    </location>
</feature>
<keyword evidence="1" id="KW-0812">Transmembrane</keyword>
<protein>
    <recommendedName>
        <fullName evidence="2">DUF1648 domain-containing protein</fullName>
    </recommendedName>
</protein>
<dbReference type="RefSeq" id="WP_205306095.1">
    <property type="nucleotide sequence ID" value="NZ_BAAAVF010000002.1"/>
</dbReference>
<reference evidence="3 4" key="1">
    <citation type="submission" date="2021-01" db="EMBL/GenBank/DDBJ databases">
        <title>Sequencing the genomes of 1000 actinobacteria strains.</title>
        <authorList>
            <person name="Klenk H.-P."/>
        </authorList>
    </citation>
    <scope>NUCLEOTIDE SEQUENCE [LARGE SCALE GENOMIC DNA]</scope>
    <source>
        <strain evidence="3 4">DSM 46000</strain>
    </source>
</reference>
<feature type="transmembrane region" description="Helical" evidence="1">
    <location>
        <begin position="21"/>
        <end position="42"/>
    </location>
</feature>
<gene>
    <name evidence="3" type="ORF">JOD49_000825</name>
</gene>
<evidence type="ECO:0000259" key="2">
    <source>
        <dbReference type="Pfam" id="PF07853"/>
    </source>
</evidence>
<evidence type="ECO:0000256" key="1">
    <source>
        <dbReference type="SAM" id="Phobius"/>
    </source>
</evidence>
<feature type="transmembrane region" description="Helical" evidence="1">
    <location>
        <begin position="62"/>
        <end position="88"/>
    </location>
</feature>
<dbReference type="Pfam" id="PF07853">
    <property type="entry name" value="DUF1648"/>
    <property type="match status" value="1"/>
</dbReference>
<evidence type="ECO:0000313" key="3">
    <source>
        <dbReference type="EMBL" id="MBM7477905.1"/>
    </source>
</evidence>
<name>A0ABS2LBV4_9CELL</name>